<dbReference type="Gene3D" id="1.25.40.10">
    <property type="entry name" value="Tetratricopeptide repeat domain"/>
    <property type="match status" value="1"/>
</dbReference>
<accession>A0A0F9LSZ5</accession>
<organism evidence="1">
    <name type="scientific">marine sediment metagenome</name>
    <dbReference type="NCBI Taxonomy" id="412755"/>
    <lineage>
        <taxon>unclassified sequences</taxon>
        <taxon>metagenomes</taxon>
        <taxon>ecological metagenomes</taxon>
    </lineage>
</organism>
<dbReference type="AlphaFoldDB" id="A0A0F9LSZ5"/>
<proteinExistence type="predicted"/>
<dbReference type="InterPro" id="IPR011990">
    <property type="entry name" value="TPR-like_helical_dom_sf"/>
</dbReference>
<evidence type="ECO:0000313" key="1">
    <source>
        <dbReference type="EMBL" id="KKM60227.1"/>
    </source>
</evidence>
<dbReference type="PROSITE" id="PS51257">
    <property type="entry name" value="PROKAR_LIPOPROTEIN"/>
    <property type="match status" value="1"/>
</dbReference>
<protein>
    <submittedName>
        <fullName evidence="1">Uncharacterized protein</fullName>
    </submittedName>
</protein>
<dbReference type="SUPFAM" id="SSF48452">
    <property type="entry name" value="TPR-like"/>
    <property type="match status" value="1"/>
</dbReference>
<reference evidence="1" key="1">
    <citation type="journal article" date="2015" name="Nature">
        <title>Complex archaea that bridge the gap between prokaryotes and eukaryotes.</title>
        <authorList>
            <person name="Spang A."/>
            <person name="Saw J.H."/>
            <person name="Jorgensen S.L."/>
            <person name="Zaremba-Niedzwiedzka K."/>
            <person name="Martijn J."/>
            <person name="Lind A.E."/>
            <person name="van Eijk R."/>
            <person name="Schleper C."/>
            <person name="Guy L."/>
            <person name="Ettema T.J."/>
        </authorList>
    </citation>
    <scope>NUCLEOTIDE SEQUENCE</scope>
</reference>
<dbReference type="EMBL" id="LAZR01011719">
    <property type="protein sequence ID" value="KKM60227.1"/>
    <property type="molecule type" value="Genomic_DNA"/>
</dbReference>
<name>A0A0F9LSZ5_9ZZZZ</name>
<gene>
    <name evidence="1" type="ORF">LCGC14_1543980</name>
</gene>
<comment type="caution">
    <text evidence="1">The sequence shown here is derived from an EMBL/GenBank/DDBJ whole genome shotgun (WGS) entry which is preliminary data.</text>
</comment>
<sequence>MTLKTNLYRITLLSFILGMAGCSSAIKAPIEDRNSVPPRVEQQSKPVVNSGAVAIPLSDDIVDQPSDSQQGARTAPLSPAFNAESMPVSPSTNNSRPVQQNTAVVALLSEANNYSEQGDLRSAQTSLQRAQRIAPRDPEVYYALANTHLTLQDYVLAEQVALKGVSLVQGQASQLNRFWSLIATIRNAAGNTSGAQQAGDTANRY</sequence>